<comment type="function">
    <text evidence="1">Sialic acids are components of carbohydrate chains of glycoconjugates and are involved in cell-cell recognition and cell-pathogen interactions. Catalyzes the conversion of CMP-N-acetylneuraminic acid (CMP-Neu5Ac) into its hydroxylated derivative CMP-N-glycolylneuraminic acid (CMP-Neu5Gc), a sialic acid abundantly expressed at the surface of many cells.</text>
</comment>
<name>A0A0K6HZJ4_9HYPH</name>
<comment type="catalytic activity">
    <reaction evidence="13">
        <text>CMP-N-acetyl-beta-neuraminate + 2 Fe(II)-[cytochrome b5] + O2 + 2 H(+) = CMP-N-glycoloyl-beta-neuraminate + 2 Fe(III)-[cytochrome b5] + H2O</text>
        <dbReference type="Rhea" id="RHEA:16145"/>
        <dbReference type="Rhea" id="RHEA-COMP:10438"/>
        <dbReference type="Rhea" id="RHEA-COMP:10439"/>
        <dbReference type="ChEBI" id="CHEBI:15377"/>
        <dbReference type="ChEBI" id="CHEBI:15378"/>
        <dbReference type="ChEBI" id="CHEBI:15379"/>
        <dbReference type="ChEBI" id="CHEBI:29033"/>
        <dbReference type="ChEBI" id="CHEBI:29034"/>
        <dbReference type="ChEBI" id="CHEBI:57812"/>
        <dbReference type="ChEBI" id="CHEBI:58376"/>
        <dbReference type="EC" id="1.14.18.2"/>
    </reaction>
</comment>
<dbReference type="Gene3D" id="2.102.10.10">
    <property type="entry name" value="Rieske [2Fe-2S] iron-sulphur domain"/>
    <property type="match status" value="1"/>
</dbReference>
<dbReference type="GO" id="GO:0051537">
    <property type="term" value="F:2 iron, 2 sulfur cluster binding"/>
    <property type="evidence" value="ECO:0007669"/>
    <property type="project" value="UniProtKB-KW"/>
</dbReference>
<evidence type="ECO:0000256" key="10">
    <source>
        <dbReference type="ARBA" id="ARBA00029883"/>
    </source>
</evidence>
<dbReference type="PANTHER" id="PTHR46522:SF1">
    <property type="entry name" value="INACTIVE CYTIDINE MONOPHOSPHATE-N-ACETYLNEURAMINIC ACID HYDROXYLASE"/>
    <property type="match status" value="1"/>
</dbReference>
<dbReference type="Proteomes" id="UP000183900">
    <property type="component" value="Unassembled WGS sequence"/>
</dbReference>
<evidence type="ECO:0000256" key="6">
    <source>
        <dbReference type="ARBA" id="ARBA00022714"/>
    </source>
</evidence>
<dbReference type="GO" id="GO:0046872">
    <property type="term" value="F:metal ion binding"/>
    <property type="evidence" value="ECO:0007669"/>
    <property type="project" value="UniProtKB-KW"/>
</dbReference>
<comment type="pathway">
    <text evidence="2">Amino-sugar metabolism; N-acetylneuraminate metabolism.</text>
</comment>
<organism evidence="15 16">
    <name type="scientific">Pannonibacter indicus</name>
    <dbReference type="NCBI Taxonomy" id="466044"/>
    <lineage>
        <taxon>Bacteria</taxon>
        <taxon>Pseudomonadati</taxon>
        <taxon>Pseudomonadota</taxon>
        <taxon>Alphaproteobacteria</taxon>
        <taxon>Hyphomicrobiales</taxon>
        <taxon>Stappiaceae</taxon>
        <taxon>Pannonibacter</taxon>
    </lineage>
</organism>
<dbReference type="Gene3D" id="3.60.15.10">
    <property type="entry name" value="Ribonuclease Z/Hydroxyacylglutathione hydrolase-like"/>
    <property type="match status" value="1"/>
</dbReference>
<evidence type="ECO:0000256" key="9">
    <source>
        <dbReference type="ARBA" id="ARBA00023014"/>
    </source>
</evidence>
<protein>
    <recommendedName>
        <fullName evidence="5">Cytidine monophosphate-N-acetylneuraminic acid hydroxylase</fullName>
        <ecNumber evidence="4">1.14.18.2</ecNumber>
    </recommendedName>
    <alternativeName>
        <fullName evidence="12">CMP-N-acetylneuraminate monooxygenase</fullName>
    </alternativeName>
    <alternativeName>
        <fullName evidence="11">CMP-Neu5Ac hydroxylase</fullName>
    </alternativeName>
    <alternativeName>
        <fullName evidence="10">CMP-NeuAc hydroxylase</fullName>
    </alternativeName>
</protein>
<dbReference type="GO" id="GO:0006054">
    <property type="term" value="P:N-acetylneuraminate metabolic process"/>
    <property type="evidence" value="ECO:0007669"/>
    <property type="project" value="UniProtKB-UniPathway"/>
</dbReference>
<accession>A0A0K6HZJ4</accession>
<dbReference type="InterPro" id="IPR027033">
    <property type="entry name" value="Cnh"/>
</dbReference>
<reference evidence="16" key="1">
    <citation type="submission" date="2015-08" db="EMBL/GenBank/DDBJ databases">
        <authorList>
            <person name="Varghese N."/>
        </authorList>
    </citation>
    <scope>NUCLEOTIDE SEQUENCE [LARGE SCALE GENOMIC DNA]</scope>
    <source>
        <strain evidence="16">DSM 23407</strain>
    </source>
</reference>
<dbReference type="CDD" id="cd03467">
    <property type="entry name" value="Rieske"/>
    <property type="match status" value="1"/>
</dbReference>
<evidence type="ECO:0000256" key="1">
    <source>
        <dbReference type="ARBA" id="ARBA00003414"/>
    </source>
</evidence>
<evidence type="ECO:0000256" key="12">
    <source>
        <dbReference type="ARBA" id="ARBA00033362"/>
    </source>
</evidence>
<dbReference type="AlphaFoldDB" id="A0A0K6HZJ4"/>
<comment type="similarity">
    <text evidence="3">Belongs to the CMP-Neu5Ac hydroxylase family.</text>
</comment>
<dbReference type="OrthoDB" id="9805728at2"/>
<proteinExistence type="inferred from homology"/>
<dbReference type="PANTHER" id="PTHR46522">
    <property type="entry name" value="CYTIDINE MONOPHOSPHATE-N-ACETYLNEURAMINIC ACID HYDROXYLASE"/>
    <property type="match status" value="1"/>
</dbReference>
<dbReference type="InterPro" id="IPR017941">
    <property type="entry name" value="Rieske_2Fe-2S"/>
</dbReference>
<evidence type="ECO:0000256" key="4">
    <source>
        <dbReference type="ARBA" id="ARBA00011904"/>
    </source>
</evidence>
<evidence type="ECO:0000256" key="8">
    <source>
        <dbReference type="ARBA" id="ARBA00023004"/>
    </source>
</evidence>
<dbReference type="Pfam" id="PF00355">
    <property type="entry name" value="Rieske"/>
    <property type="match status" value="1"/>
</dbReference>
<evidence type="ECO:0000259" key="14">
    <source>
        <dbReference type="PROSITE" id="PS51296"/>
    </source>
</evidence>
<evidence type="ECO:0000256" key="3">
    <source>
        <dbReference type="ARBA" id="ARBA00010303"/>
    </source>
</evidence>
<dbReference type="InterPro" id="IPR036922">
    <property type="entry name" value="Rieske_2Fe-2S_sf"/>
</dbReference>
<keyword evidence="8" id="KW-0408">Iron</keyword>
<evidence type="ECO:0000313" key="16">
    <source>
        <dbReference type="Proteomes" id="UP000183900"/>
    </source>
</evidence>
<dbReference type="RefSeq" id="WP_055455622.1">
    <property type="nucleotide sequence ID" value="NZ_CYHE01000005.1"/>
</dbReference>
<dbReference type="SUPFAM" id="SSF56281">
    <property type="entry name" value="Metallo-hydrolase/oxidoreductase"/>
    <property type="match status" value="1"/>
</dbReference>
<evidence type="ECO:0000256" key="11">
    <source>
        <dbReference type="ARBA" id="ARBA00030460"/>
    </source>
</evidence>
<dbReference type="EC" id="1.14.18.2" evidence="4"/>
<dbReference type="SUPFAM" id="SSF50022">
    <property type="entry name" value="ISP domain"/>
    <property type="match status" value="1"/>
</dbReference>
<keyword evidence="7" id="KW-0479">Metal-binding</keyword>
<dbReference type="Pfam" id="PF13483">
    <property type="entry name" value="Lactamase_B_3"/>
    <property type="match status" value="1"/>
</dbReference>
<evidence type="ECO:0000256" key="2">
    <source>
        <dbReference type="ARBA" id="ARBA00005141"/>
    </source>
</evidence>
<dbReference type="GO" id="GO:0030338">
    <property type="term" value="F:CMP-N-acetylneuraminate monooxygenase activity"/>
    <property type="evidence" value="ECO:0007669"/>
    <property type="project" value="UniProtKB-EC"/>
</dbReference>
<evidence type="ECO:0000313" key="15">
    <source>
        <dbReference type="EMBL" id="CUA96300.1"/>
    </source>
</evidence>
<evidence type="ECO:0000256" key="13">
    <source>
        <dbReference type="ARBA" id="ARBA00048491"/>
    </source>
</evidence>
<evidence type="ECO:0000256" key="7">
    <source>
        <dbReference type="ARBA" id="ARBA00022723"/>
    </source>
</evidence>
<gene>
    <name evidence="15" type="ORF">Ga0061067_105106</name>
</gene>
<keyword evidence="9" id="KW-0411">Iron-sulfur</keyword>
<sequence>MAVWDRFSIVPAAFAMREQPQEIDPRSVPEGISHADDWIIFRGGGEIRVYDRICDHNGGRLIFNNGRVSCPMHGWELDAATGRYKNVECTKAPLVVAVDDPVPAAPVRFALKSMSRSLAGYSKPLPVEIEFLNHACLIIRTEGLSFATDPWLLGPAFCNGWWLALPSPADAFEKINACDFLYISHNHPDHLHRETLERVRKDMPVLTPAFGSGSTVRYLEDLGFVSILAAPFDAALRDDAAEISLSVLKSGDFRDDSGLLVEIGGFSALLAVDANFIDFYRFPEGLTVFASSFASGASGFPLCFDNYDERERQQIIIRNRNTVRYLASQILEKTAPAAFLPYAGFFSEAAPRDSYIKEHNRKNAVSDYSNICKALGVRLLDVTVDTRFLFEGRDFRTSLPRSGTVLDQAPMEAYLAAPPPGGAALDPAEVATYFLGSGYAKPLNLLVRLTDDAFEEGEEAFFCRFDEKGPGSVTPLNRADYEAYLLSLDRFLSLRIRRNEFIRVIRLGLPWEDLSIGFQCRVKRQPNIYHSDFWYHFSNVYVNDRVKRASLACDACINIQHEFVV</sequence>
<dbReference type="GO" id="GO:0046381">
    <property type="term" value="P:CMP-N-acetylneuraminate metabolic process"/>
    <property type="evidence" value="ECO:0007669"/>
    <property type="project" value="TreeGrafter"/>
</dbReference>
<dbReference type="UniPathway" id="UPA00628"/>
<dbReference type="InterPro" id="IPR036866">
    <property type="entry name" value="RibonucZ/Hydroxyglut_hydro"/>
</dbReference>
<dbReference type="GO" id="GO:0005737">
    <property type="term" value="C:cytoplasm"/>
    <property type="evidence" value="ECO:0007669"/>
    <property type="project" value="TreeGrafter"/>
</dbReference>
<evidence type="ECO:0000256" key="5">
    <source>
        <dbReference type="ARBA" id="ARBA00015403"/>
    </source>
</evidence>
<keyword evidence="16" id="KW-1185">Reference proteome</keyword>
<keyword evidence="6" id="KW-0001">2Fe-2S</keyword>
<dbReference type="PROSITE" id="PS51296">
    <property type="entry name" value="RIESKE"/>
    <property type="match status" value="1"/>
</dbReference>
<dbReference type="EMBL" id="CYHE01000005">
    <property type="protein sequence ID" value="CUA96300.1"/>
    <property type="molecule type" value="Genomic_DNA"/>
</dbReference>
<feature type="domain" description="Rieske" evidence="14">
    <location>
        <begin position="20"/>
        <end position="104"/>
    </location>
</feature>